<dbReference type="InterPro" id="IPR027409">
    <property type="entry name" value="GroEL-like_apical_dom_sf"/>
</dbReference>
<keyword evidence="1" id="KW-0862">Zinc</keyword>
<comment type="function">
    <text evidence="1">Putative transcription activator involved in regulating light control of development.</text>
</comment>
<name>A0A6J5VDN9_PRUAR</name>
<dbReference type="GO" id="GO:0008270">
    <property type="term" value="F:zinc ion binding"/>
    <property type="evidence" value="ECO:0007669"/>
    <property type="project" value="UniProtKB-UniRule"/>
</dbReference>
<feature type="compositionally biased region" description="Polar residues" evidence="2">
    <location>
        <begin position="248"/>
        <end position="264"/>
    </location>
</feature>
<dbReference type="PANTHER" id="PTHR31669:SF303">
    <property type="entry name" value="PROTEIN FAR1-RELATED SEQUENCE"/>
    <property type="match status" value="1"/>
</dbReference>
<dbReference type="SUPFAM" id="SSF52029">
    <property type="entry name" value="GroEL apical domain-like"/>
    <property type="match status" value="1"/>
</dbReference>
<dbReference type="GO" id="GO:0005634">
    <property type="term" value="C:nucleus"/>
    <property type="evidence" value="ECO:0007669"/>
    <property type="project" value="UniProtKB-SubCell"/>
</dbReference>
<proteinExistence type="inferred from homology"/>
<feature type="region of interest" description="Disordered" evidence="2">
    <location>
        <begin position="222"/>
        <end position="264"/>
    </location>
</feature>
<keyword evidence="1" id="KW-0863">Zinc-finger</keyword>
<dbReference type="InterPro" id="IPR031052">
    <property type="entry name" value="FHY3/FAR1"/>
</dbReference>
<evidence type="ECO:0000313" key="3">
    <source>
        <dbReference type="EMBL" id="CAB4285984.1"/>
    </source>
</evidence>
<dbReference type="EMBL" id="CAEKDK010000007">
    <property type="protein sequence ID" value="CAB4285984.1"/>
    <property type="molecule type" value="Genomic_DNA"/>
</dbReference>
<dbReference type="GO" id="GO:0006355">
    <property type="term" value="P:regulation of DNA-templated transcription"/>
    <property type="evidence" value="ECO:0007669"/>
    <property type="project" value="UniProtKB-UniRule"/>
</dbReference>
<protein>
    <recommendedName>
        <fullName evidence="1">Protein FAR1-RELATED SEQUENCE</fullName>
    </recommendedName>
</protein>
<gene>
    <name evidence="3" type="ORF">CURHAP_LOCUS42336</name>
</gene>
<keyword evidence="1" id="KW-0479">Metal-binding</keyword>
<organism evidence="3 4">
    <name type="scientific">Prunus armeniaca</name>
    <name type="common">Apricot</name>
    <name type="synonym">Armeniaca vulgaris</name>
    <dbReference type="NCBI Taxonomy" id="36596"/>
    <lineage>
        <taxon>Eukaryota</taxon>
        <taxon>Viridiplantae</taxon>
        <taxon>Streptophyta</taxon>
        <taxon>Embryophyta</taxon>
        <taxon>Tracheophyta</taxon>
        <taxon>Spermatophyta</taxon>
        <taxon>Magnoliopsida</taxon>
        <taxon>eudicotyledons</taxon>
        <taxon>Gunneridae</taxon>
        <taxon>Pentapetalae</taxon>
        <taxon>rosids</taxon>
        <taxon>fabids</taxon>
        <taxon>Rosales</taxon>
        <taxon>Rosaceae</taxon>
        <taxon>Amygdaloideae</taxon>
        <taxon>Amygdaleae</taxon>
        <taxon>Prunus</taxon>
    </lineage>
</organism>
<evidence type="ECO:0000256" key="1">
    <source>
        <dbReference type="RuleBase" id="RU367018"/>
    </source>
</evidence>
<dbReference type="Gene3D" id="3.50.7.10">
    <property type="entry name" value="GroEL"/>
    <property type="match status" value="1"/>
</dbReference>
<keyword evidence="1" id="KW-0539">Nucleus</keyword>
<dbReference type="PANTHER" id="PTHR31669">
    <property type="entry name" value="PROTEIN FAR1-RELATED SEQUENCE 10-RELATED"/>
    <property type="match status" value="1"/>
</dbReference>
<comment type="similarity">
    <text evidence="1">Belongs to the FHY3/FAR1 family.</text>
</comment>
<reference evidence="3 4" key="1">
    <citation type="submission" date="2020-05" db="EMBL/GenBank/DDBJ databases">
        <authorList>
            <person name="Campoy J."/>
            <person name="Schneeberger K."/>
            <person name="Spophaly S."/>
        </authorList>
    </citation>
    <scope>NUCLEOTIDE SEQUENCE [LARGE SCALE GENOMIC DNA]</scope>
    <source>
        <strain evidence="3">PruArmRojPasFocal</strain>
    </source>
</reference>
<dbReference type="AlphaFoldDB" id="A0A6J5VDN9"/>
<feature type="compositionally biased region" description="Low complexity" evidence="2">
    <location>
        <begin position="432"/>
        <end position="446"/>
    </location>
</feature>
<feature type="region of interest" description="Disordered" evidence="2">
    <location>
        <begin position="431"/>
        <end position="458"/>
    </location>
</feature>
<comment type="subcellular location">
    <subcellularLocation>
        <location evidence="1">Nucleus</location>
    </subcellularLocation>
</comment>
<evidence type="ECO:0000256" key="2">
    <source>
        <dbReference type="SAM" id="MobiDB-lite"/>
    </source>
</evidence>
<sequence>MERGWRVLEAWSPELRCWSDACNKGEKSWRILGLGPPWGDSGGGSVTQGVVACWIGYGLFVEKNFPGTGWMKFTMLVPNRFLKKLKKGLLCRHALKVLDSKNITSIPSQYILKRWTKGAKKGIVVNSDLCESYNKKVRSAQSLRLSELMHEANNVVSVASLFDSRTRLVKQKLAEVMMLLESDMEIIRPKENLNSVGDQTLHDVLIAKPPVLNPPTIRAKGITNARIKSQLEKKRRKEKKKDARVGNSCRTSRPTTMAASQSEQETNNVMPHSTHYNPSFHHFGDIPSHTFGHPNFQFTTMLQGSDQMPYLSQDSSTTLNANFTFGQSTNLNQNVYFNSLNQLRRWKVFLLLVSVGWLHNSLSLSLLSLVCSTEIFVAAYHTSTGKALAFTLAFASSHLDSPTQHANSPNSSPGLQRSLTSVAASRMKKALGLKSPGSGSKKSLGSSGSGSGPGKPKRVMTVGELMRIQMGISDAMDSRVRRALLGISAAQSHIRVLETTQQNIAALLMGLEYLINISYMDDTEVFKNSLVLELFELHHNLDNPAAAANMMGLPDGETLDNELEVVEGMKLDRGYISPYFITNQNNQKCVSFSLTQR</sequence>
<evidence type="ECO:0000313" key="4">
    <source>
        <dbReference type="Proteomes" id="UP000507222"/>
    </source>
</evidence>
<accession>A0A6J5VDN9</accession>
<dbReference type="Proteomes" id="UP000507222">
    <property type="component" value="Unassembled WGS sequence"/>
</dbReference>